<feature type="transmembrane region" description="Helical" evidence="1">
    <location>
        <begin position="56"/>
        <end position="76"/>
    </location>
</feature>
<feature type="transmembrane region" description="Helical" evidence="1">
    <location>
        <begin position="217"/>
        <end position="241"/>
    </location>
</feature>
<dbReference type="AlphaFoldDB" id="A0A2H4ZNF3"/>
<gene>
    <name evidence="2" type="ORF">PLO_052</name>
</gene>
<dbReference type="Pfam" id="PF11318">
    <property type="entry name" value="DUF3120"/>
    <property type="match status" value="1"/>
</dbReference>
<organism evidence="2">
    <name type="scientific">Paulinella longichromatophora</name>
    <dbReference type="NCBI Taxonomy" id="1708747"/>
    <lineage>
        <taxon>Eukaryota</taxon>
        <taxon>Sar</taxon>
        <taxon>Rhizaria</taxon>
        <taxon>Cercozoa</taxon>
        <taxon>Imbricatea</taxon>
        <taxon>Silicofilosea</taxon>
        <taxon>Euglyphida</taxon>
        <taxon>Paulinellidae</taxon>
        <taxon>Paulinella</taxon>
    </lineage>
</organism>
<feature type="transmembrane region" description="Helical" evidence="1">
    <location>
        <begin position="114"/>
        <end position="132"/>
    </location>
</feature>
<keyword evidence="1" id="KW-0812">Transmembrane</keyword>
<keyword evidence="1" id="KW-1133">Transmembrane helix</keyword>
<evidence type="ECO:0008006" key="3">
    <source>
        <dbReference type="Google" id="ProtNLM"/>
    </source>
</evidence>
<feature type="transmembrane region" description="Helical" evidence="1">
    <location>
        <begin position="139"/>
        <end position="167"/>
    </location>
</feature>
<accession>A0A2H4ZNF3</accession>
<protein>
    <recommendedName>
        <fullName evidence="3">DUF3120 domain-containing protein</fullName>
    </recommendedName>
</protein>
<evidence type="ECO:0000256" key="1">
    <source>
        <dbReference type="SAM" id="Phobius"/>
    </source>
</evidence>
<keyword evidence="1" id="KW-0472">Membrane</keyword>
<name>A0A2H4ZNF3_9EUKA</name>
<feature type="transmembrane region" description="Helical" evidence="1">
    <location>
        <begin position="187"/>
        <end position="205"/>
    </location>
</feature>
<dbReference type="EMBL" id="MG264610">
    <property type="protein sequence ID" value="AUG32067.1"/>
    <property type="molecule type" value="Genomic_DNA"/>
</dbReference>
<geneLocation type="plastid" evidence="2"/>
<reference evidence="2" key="1">
    <citation type="submission" date="2017-10" db="EMBL/GenBank/DDBJ databases">
        <title>Paulinella longichromatophora chromatophore genome.</title>
        <authorList>
            <person name="Lhee D."/>
            <person name="Yoon H.S."/>
        </authorList>
    </citation>
    <scope>NUCLEOTIDE SEQUENCE</scope>
</reference>
<feature type="transmembrane region" description="Helical" evidence="1">
    <location>
        <begin position="32"/>
        <end position="50"/>
    </location>
</feature>
<dbReference type="InterPro" id="IPR021468">
    <property type="entry name" value="DUF3120"/>
</dbReference>
<sequence>MAQSDMRDNLKLNHYTDSDLQYYKRLSRPKQLNHKIATVSATMVALPVFIQAPWVRLAPISASIFTTILLASGILIECWGPDDWRERGVLLVGFSGSWLGGCLFWGWYRLHPVWHLPLEGFALPLAIAGLNSRWRLASFFYLASLGGTAITDAIIGIIGLMDLWPIVLSASVEEAPNLLQKAAKTTLQPGVIPIILFAGLGLIYLSRTLWRRRSHPGWPVAASALATTLVVDSLFLITALISPQLSGLI</sequence>
<feature type="transmembrane region" description="Helical" evidence="1">
    <location>
        <begin position="88"/>
        <end position="108"/>
    </location>
</feature>
<evidence type="ECO:0000313" key="2">
    <source>
        <dbReference type="EMBL" id="AUG32067.1"/>
    </source>
</evidence>
<keyword evidence="2" id="KW-0934">Plastid</keyword>
<proteinExistence type="predicted"/>